<dbReference type="InterPro" id="IPR013785">
    <property type="entry name" value="Aldolase_TIM"/>
</dbReference>
<evidence type="ECO:0000256" key="5">
    <source>
        <dbReference type="ARBA" id="ARBA00023277"/>
    </source>
</evidence>
<evidence type="ECO:0000313" key="7">
    <source>
        <dbReference type="Proteomes" id="UP000323594"/>
    </source>
</evidence>
<evidence type="ECO:0000256" key="1">
    <source>
        <dbReference type="ARBA" id="ARBA00004761"/>
    </source>
</evidence>
<dbReference type="Pfam" id="PF01081">
    <property type="entry name" value="Aldolase"/>
    <property type="match status" value="1"/>
</dbReference>
<comment type="similarity">
    <text evidence="2">Belongs to the KHG/KDPG aldolase family.</text>
</comment>
<evidence type="ECO:0000313" key="6">
    <source>
        <dbReference type="EMBL" id="QEJ97063.1"/>
    </source>
</evidence>
<evidence type="ECO:0000256" key="2">
    <source>
        <dbReference type="ARBA" id="ARBA00006906"/>
    </source>
</evidence>
<dbReference type="Gene3D" id="3.20.20.70">
    <property type="entry name" value="Aldolase class I"/>
    <property type="match status" value="1"/>
</dbReference>
<sequence length="210" mass="22203">MSKAETLLKIKENGIVAVIRGKDKEESLRFSKACIDGGVKILEITFTVPDAIGVLKSLHDKLDTDAVLGAGTVLDATTARLAIMNGAKFVVSPAFDKEVAMLCNLYQVPYMPGCMTPTEIVEALKYGADVIKIFPGSAFGPSYFSAIHGPLPQANLMPTGGVSVDNVGEWIKNGAFAVGAGSALVKGSSEEIIERAKAFIKNIKEARNNG</sequence>
<gene>
    <name evidence="6" type="primary">eda</name>
    <name evidence="6" type="ORF">FUT82_03070</name>
</gene>
<keyword evidence="4 6" id="KW-0456">Lyase</keyword>
<accession>A0AAE6M630</accession>
<dbReference type="RefSeq" id="WP_024751765.1">
    <property type="nucleotide sequence ID" value="NZ_CP027018.1"/>
</dbReference>
<dbReference type="EC" id="4.1.3.16" evidence="6"/>
<dbReference type="EC" id="4.1.2.14" evidence="6"/>
<dbReference type="PANTHER" id="PTHR30246">
    <property type="entry name" value="2-KETO-3-DEOXY-6-PHOSPHOGLUCONATE ALDOLASE"/>
    <property type="match status" value="1"/>
</dbReference>
<dbReference type="EMBL" id="CP042817">
    <property type="protein sequence ID" value="QEJ97063.1"/>
    <property type="molecule type" value="Genomic_DNA"/>
</dbReference>
<dbReference type="NCBIfam" id="TIGR01182">
    <property type="entry name" value="eda"/>
    <property type="match status" value="1"/>
</dbReference>
<dbReference type="AlphaFoldDB" id="A0AAE6M630"/>
<protein>
    <submittedName>
        <fullName evidence="6">Bifunctional 4-hydroxy-2-oxoglutarate aldolase/2-dehydro-3-deoxy-phosphogluconate aldolase</fullName>
        <ecNumber evidence="6">4.1.2.14</ecNumber>
        <ecNumber evidence="6">4.1.3.16</ecNumber>
    </submittedName>
</protein>
<dbReference type="PANTHER" id="PTHR30246:SF1">
    <property type="entry name" value="2-DEHYDRO-3-DEOXY-6-PHOSPHOGALACTONATE ALDOLASE-RELATED"/>
    <property type="match status" value="1"/>
</dbReference>
<dbReference type="GO" id="GO:0008700">
    <property type="term" value="F:(R,S)-4-hydroxy-2-oxoglutarate aldolase activity"/>
    <property type="evidence" value="ECO:0007669"/>
    <property type="project" value="UniProtKB-EC"/>
</dbReference>
<comment type="subunit">
    <text evidence="3">Homotrimer.</text>
</comment>
<dbReference type="GO" id="GO:0008675">
    <property type="term" value="F:2-dehydro-3-deoxy-phosphogluconate aldolase activity"/>
    <property type="evidence" value="ECO:0007669"/>
    <property type="project" value="UniProtKB-EC"/>
</dbReference>
<dbReference type="NCBIfam" id="NF005119">
    <property type="entry name" value="PRK06552.1"/>
    <property type="match status" value="1"/>
</dbReference>
<name>A0AAE6M630_TREPH</name>
<dbReference type="CDD" id="cd00452">
    <property type="entry name" value="KDPG_aldolase"/>
    <property type="match status" value="1"/>
</dbReference>
<evidence type="ECO:0000256" key="3">
    <source>
        <dbReference type="ARBA" id="ARBA00011233"/>
    </source>
</evidence>
<proteinExistence type="inferred from homology"/>
<dbReference type="InterPro" id="IPR000887">
    <property type="entry name" value="Aldlse_KDPG_KHG"/>
</dbReference>
<dbReference type="Proteomes" id="UP000323594">
    <property type="component" value="Chromosome"/>
</dbReference>
<organism evidence="6 7">
    <name type="scientific">Treponema phagedenis</name>
    <dbReference type="NCBI Taxonomy" id="162"/>
    <lineage>
        <taxon>Bacteria</taxon>
        <taxon>Pseudomonadati</taxon>
        <taxon>Spirochaetota</taxon>
        <taxon>Spirochaetia</taxon>
        <taxon>Spirochaetales</taxon>
        <taxon>Treponemataceae</taxon>
        <taxon>Treponema</taxon>
    </lineage>
</organism>
<reference evidence="6 7" key="1">
    <citation type="submission" date="2019-08" db="EMBL/GenBank/DDBJ databases">
        <authorList>
            <person name="Kuhnert P."/>
        </authorList>
    </citation>
    <scope>NUCLEOTIDE SEQUENCE [LARGE SCALE GENOMIC DNA]</scope>
    <source>
        <strain evidence="6 7">B36.5</strain>
    </source>
</reference>
<keyword evidence="5" id="KW-0119">Carbohydrate metabolism</keyword>
<comment type="pathway">
    <text evidence="1">Carbohydrate acid metabolism.</text>
</comment>
<evidence type="ECO:0000256" key="4">
    <source>
        <dbReference type="ARBA" id="ARBA00023239"/>
    </source>
</evidence>
<dbReference type="SUPFAM" id="SSF51569">
    <property type="entry name" value="Aldolase"/>
    <property type="match status" value="1"/>
</dbReference>